<evidence type="ECO:0000259" key="2">
    <source>
        <dbReference type="Pfam" id="PF03435"/>
    </source>
</evidence>
<dbReference type="RefSeq" id="XP_002503949.1">
    <property type="nucleotide sequence ID" value="XM_002503903.1"/>
</dbReference>
<dbReference type="AlphaFoldDB" id="C1EAH7"/>
<sequence length="444" mass="49846">MSISFKVPGDEGVYIPNEFLDSLMQPDVIKNALCKHFFEGNRDLMEKYWKTLKERELREFFRLHFGKTVEKEERPFTFVVYGASGYTGSLVLEYIYKHVRGLGSEVTFALAGRTPSKLSDRLDEVLAKFPDATYRPEIFKADISNSMDIRKMVQKCRCVLNVAGPFIKTNAHLLVEACIDFECDYVDVNGEVPFTHKLIPLHDWAKKRNVIICPNSAGAGGLPDLAAFFTAEELKKVTDAELKTLRCFITSNGGAPSGGTLATRAAMTAEMGKFVKIMGDPFALGGTVGDGKRPEDSDKVLAKVEYFPEFEGWSGPFTYAFYDTRLIRRSNWLLADLGEDPYGRHLNYSEHLLFPSEEVAKEVTSANTSSKKEEEKLKKEGKLFGLGDGLAEDVRSKLFIDYYFHATAEDGSKIRTKISGGDGYDETARFAVEMTMLLTTKREE</sequence>
<dbReference type="InParanoid" id="C1EAH7"/>
<dbReference type="KEGG" id="mis:MICPUN_101482"/>
<dbReference type="GeneID" id="8245239"/>
<dbReference type="EMBL" id="CP001328">
    <property type="protein sequence ID" value="ACO65207.1"/>
    <property type="molecule type" value="Genomic_DNA"/>
</dbReference>
<dbReference type="InterPro" id="IPR036291">
    <property type="entry name" value="NAD(P)-bd_dom_sf"/>
</dbReference>
<name>C1EAH7_MICCC</name>
<dbReference type="GO" id="GO:0005739">
    <property type="term" value="C:mitochondrion"/>
    <property type="evidence" value="ECO:0007669"/>
    <property type="project" value="TreeGrafter"/>
</dbReference>
<dbReference type="OMA" id="PFTYAFY"/>
<dbReference type="PANTHER" id="PTHR12286">
    <property type="entry name" value="SACCHAROPINE DEHYDROGENASE-LIKE OXIDOREDUCTASE"/>
    <property type="match status" value="1"/>
</dbReference>
<dbReference type="Gene3D" id="3.40.50.720">
    <property type="entry name" value="NAD(P)-binding Rossmann-like Domain"/>
    <property type="match status" value="1"/>
</dbReference>
<gene>
    <name evidence="3" type="ORF">MICPUN_101482</name>
</gene>
<evidence type="ECO:0000313" key="4">
    <source>
        <dbReference type="Proteomes" id="UP000002009"/>
    </source>
</evidence>
<dbReference type="Pfam" id="PF03435">
    <property type="entry name" value="Sacchrp_dh_NADP"/>
    <property type="match status" value="1"/>
</dbReference>
<accession>C1EAH7</accession>
<dbReference type="InterPro" id="IPR051276">
    <property type="entry name" value="Saccharopine_DH-like_oxidrdct"/>
</dbReference>
<dbReference type="GO" id="GO:0005886">
    <property type="term" value="C:plasma membrane"/>
    <property type="evidence" value="ECO:0007669"/>
    <property type="project" value="TreeGrafter"/>
</dbReference>
<protein>
    <recommendedName>
        <fullName evidence="2">Saccharopine dehydrogenase NADP binding domain-containing protein</fullName>
    </recommendedName>
</protein>
<evidence type="ECO:0000256" key="1">
    <source>
        <dbReference type="ARBA" id="ARBA00038048"/>
    </source>
</evidence>
<dbReference type="GO" id="GO:0009247">
    <property type="term" value="P:glycolipid biosynthetic process"/>
    <property type="evidence" value="ECO:0007669"/>
    <property type="project" value="TreeGrafter"/>
</dbReference>
<dbReference type="PANTHER" id="PTHR12286:SF5">
    <property type="entry name" value="SACCHAROPINE DEHYDROGENASE-LIKE OXIDOREDUCTASE"/>
    <property type="match status" value="1"/>
</dbReference>
<evidence type="ECO:0000313" key="3">
    <source>
        <dbReference type="EMBL" id="ACO65207.1"/>
    </source>
</evidence>
<dbReference type="Proteomes" id="UP000002009">
    <property type="component" value="Chromosome 7"/>
</dbReference>
<reference evidence="3 4" key="1">
    <citation type="journal article" date="2009" name="Science">
        <title>Green evolution and dynamic adaptations revealed by genomes of the marine picoeukaryotes Micromonas.</title>
        <authorList>
            <person name="Worden A.Z."/>
            <person name="Lee J.H."/>
            <person name="Mock T."/>
            <person name="Rouze P."/>
            <person name="Simmons M.P."/>
            <person name="Aerts A.L."/>
            <person name="Allen A.E."/>
            <person name="Cuvelier M.L."/>
            <person name="Derelle E."/>
            <person name="Everett M.V."/>
            <person name="Foulon E."/>
            <person name="Grimwood J."/>
            <person name="Gundlach H."/>
            <person name="Henrissat B."/>
            <person name="Napoli C."/>
            <person name="McDonald S.M."/>
            <person name="Parker M.S."/>
            <person name="Rombauts S."/>
            <person name="Salamov A."/>
            <person name="Von Dassow P."/>
            <person name="Badger J.H."/>
            <person name="Coutinho P.M."/>
            <person name="Demir E."/>
            <person name="Dubchak I."/>
            <person name="Gentemann C."/>
            <person name="Eikrem W."/>
            <person name="Gready J.E."/>
            <person name="John U."/>
            <person name="Lanier W."/>
            <person name="Lindquist E.A."/>
            <person name="Lucas S."/>
            <person name="Mayer K.F."/>
            <person name="Moreau H."/>
            <person name="Not F."/>
            <person name="Otillar R."/>
            <person name="Panaud O."/>
            <person name="Pangilinan J."/>
            <person name="Paulsen I."/>
            <person name="Piegu B."/>
            <person name="Poliakov A."/>
            <person name="Robbens S."/>
            <person name="Schmutz J."/>
            <person name="Toulza E."/>
            <person name="Wyss T."/>
            <person name="Zelensky A."/>
            <person name="Zhou K."/>
            <person name="Armbrust E.V."/>
            <person name="Bhattacharya D."/>
            <person name="Goodenough U.W."/>
            <person name="Van de Peer Y."/>
            <person name="Grigoriev I.V."/>
        </authorList>
    </citation>
    <scope>NUCLEOTIDE SEQUENCE [LARGE SCALE GENOMIC DNA]</scope>
    <source>
        <strain evidence="4">RCC299 / NOUM17</strain>
    </source>
</reference>
<proteinExistence type="inferred from homology"/>
<dbReference type="eggNOG" id="KOG2733">
    <property type="taxonomic scope" value="Eukaryota"/>
</dbReference>
<dbReference type="InterPro" id="IPR005097">
    <property type="entry name" value="Sacchrp_dh_NADP-bd"/>
</dbReference>
<dbReference type="GO" id="GO:0005811">
    <property type="term" value="C:lipid droplet"/>
    <property type="evidence" value="ECO:0007669"/>
    <property type="project" value="TreeGrafter"/>
</dbReference>
<dbReference type="SUPFAM" id="SSF51735">
    <property type="entry name" value="NAD(P)-binding Rossmann-fold domains"/>
    <property type="match status" value="1"/>
</dbReference>
<feature type="domain" description="Saccharopine dehydrogenase NADP binding" evidence="2">
    <location>
        <begin position="79"/>
        <end position="209"/>
    </location>
</feature>
<keyword evidence="4" id="KW-1185">Reference proteome</keyword>
<organism evidence="3 4">
    <name type="scientific">Micromonas commoda (strain RCC299 / NOUM17 / CCMP2709)</name>
    <name type="common">Picoplanktonic green alga</name>
    <dbReference type="NCBI Taxonomy" id="296587"/>
    <lineage>
        <taxon>Eukaryota</taxon>
        <taxon>Viridiplantae</taxon>
        <taxon>Chlorophyta</taxon>
        <taxon>Mamiellophyceae</taxon>
        <taxon>Mamiellales</taxon>
        <taxon>Mamiellaceae</taxon>
        <taxon>Micromonas</taxon>
    </lineage>
</organism>
<comment type="similarity">
    <text evidence="1">Belongs to the saccharopine dehydrogenase family.</text>
</comment>
<dbReference type="OrthoDB" id="10268090at2759"/>